<keyword evidence="4" id="KW-0812">Transmembrane</keyword>
<dbReference type="Pfam" id="PF00924">
    <property type="entry name" value="MS_channel_2nd"/>
    <property type="match status" value="1"/>
</dbReference>
<comment type="caution">
    <text evidence="9">The sequence shown here is derived from an EMBL/GenBank/DDBJ whole genome shotgun (WGS) entry which is preliminary data.</text>
</comment>
<dbReference type="Gene3D" id="1.10.287.1260">
    <property type="match status" value="1"/>
</dbReference>
<feature type="domain" description="Mechanosensitive ion channel MscS" evidence="7">
    <location>
        <begin position="39"/>
        <end position="105"/>
    </location>
</feature>
<dbReference type="InterPro" id="IPR023408">
    <property type="entry name" value="MscS_beta-dom_sf"/>
</dbReference>
<dbReference type="Pfam" id="PF21082">
    <property type="entry name" value="MS_channel_3rd"/>
    <property type="match status" value="1"/>
</dbReference>
<dbReference type="AlphaFoldDB" id="A0AAE3G6Q6"/>
<keyword evidence="3" id="KW-1003">Cell membrane</keyword>
<proteinExistence type="inferred from homology"/>
<dbReference type="Gene3D" id="2.30.30.60">
    <property type="match status" value="1"/>
</dbReference>
<evidence type="ECO:0000256" key="3">
    <source>
        <dbReference type="ARBA" id="ARBA00022475"/>
    </source>
</evidence>
<keyword evidence="6" id="KW-0472">Membrane</keyword>
<dbReference type="InterPro" id="IPR011066">
    <property type="entry name" value="MscS_channel_C_sf"/>
</dbReference>
<evidence type="ECO:0000256" key="1">
    <source>
        <dbReference type="ARBA" id="ARBA00004651"/>
    </source>
</evidence>
<reference evidence="9" key="1">
    <citation type="submission" date="2022-03" db="EMBL/GenBank/DDBJ databases">
        <title>Genomic Encyclopedia of Type Strains, Phase III (KMG-III): the genomes of soil and plant-associated and newly described type strains.</title>
        <authorList>
            <person name="Whitman W."/>
        </authorList>
    </citation>
    <scope>NUCLEOTIDE SEQUENCE</scope>
    <source>
        <strain evidence="9">ANL 6-2</strain>
    </source>
</reference>
<organism evidence="9 10">
    <name type="scientific">Natronocella acetinitrilica</name>
    <dbReference type="NCBI Taxonomy" id="414046"/>
    <lineage>
        <taxon>Bacteria</taxon>
        <taxon>Pseudomonadati</taxon>
        <taxon>Pseudomonadota</taxon>
        <taxon>Gammaproteobacteria</taxon>
        <taxon>Chromatiales</taxon>
        <taxon>Ectothiorhodospiraceae</taxon>
        <taxon>Natronocella</taxon>
    </lineage>
</organism>
<evidence type="ECO:0000256" key="4">
    <source>
        <dbReference type="ARBA" id="ARBA00022692"/>
    </source>
</evidence>
<sequence>MVIIGTILFLAEVLSLPYQGVLAGLGIGGLAVALAARSTVENFIGGITLFADKPVKAGDFCRFGENIGVVETIGLRSVRIRSLDRTIVTIPNAEFAAMHIENYSRRDSILINTEVELRYETTPDQVRWVLTEIRKLLLQHPMVEGDSARARFAGFGAHSLHIAIFAYVRTTDWSKYLGVQEDIFLRLIDIVDESGTGFAFPSTVNYVARDGGIDEERRERVEGIIDQLRKNNQLPFPDFDHDTRGAMADGLDYPPAGSATTR</sequence>
<dbReference type="RefSeq" id="WP_253484026.1">
    <property type="nucleotide sequence ID" value="NZ_JALJXV010000011.1"/>
</dbReference>
<comment type="subcellular location">
    <subcellularLocation>
        <location evidence="1">Cell membrane</location>
        <topology evidence="1">Multi-pass membrane protein</topology>
    </subcellularLocation>
</comment>
<dbReference type="PANTHER" id="PTHR30566:SF5">
    <property type="entry name" value="MECHANOSENSITIVE ION CHANNEL PROTEIN 1, MITOCHONDRIAL-RELATED"/>
    <property type="match status" value="1"/>
</dbReference>
<accession>A0AAE3G6Q6</accession>
<dbReference type="Gene3D" id="3.30.70.100">
    <property type="match status" value="1"/>
</dbReference>
<evidence type="ECO:0000313" key="9">
    <source>
        <dbReference type="EMBL" id="MCP1676831.1"/>
    </source>
</evidence>
<evidence type="ECO:0000313" key="10">
    <source>
        <dbReference type="Proteomes" id="UP001205843"/>
    </source>
</evidence>
<dbReference type="GO" id="GO:0005886">
    <property type="term" value="C:plasma membrane"/>
    <property type="evidence" value="ECO:0007669"/>
    <property type="project" value="UniProtKB-SubCell"/>
</dbReference>
<gene>
    <name evidence="9" type="ORF">J2T57_004004</name>
</gene>
<dbReference type="EMBL" id="JALJXV010000011">
    <property type="protein sequence ID" value="MCP1676831.1"/>
    <property type="molecule type" value="Genomic_DNA"/>
</dbReference>
<evidence type="ECO:0000259" key="8">
    <source>
        <dbReference type="Pfam" id="PF21082"/>
    </source>
</evidence>
<evidence type="ECO:0000256" key="6">
    <source>
        <dbReference type="ARBA" id="ARBA00023136"/>
    </source>
</evidence>
<feature type="domain" description="Mechanosensitive ion channel MscS C-terminal" evidence="8">
    <location>
        <begin position="111"/>
        <end position="195"/>
    </location>
</feature>
<dbReference type="Proteomes" id="UP001205843">
    <property type="component" value="Unassembled WGS sequence"/>
</dbReference>
<dbReference type="GO" id="GO:0008381">
    <property type="term" value="F:mechanosensitive monoatomic ion channel activity"/>
    <property type="evidence" value="ECO:0007669"/>
    <property type="project" value="UniProtKB-ARBA"/>
</dbReference>
<keyword evidence="5" id="KW-1133">Transmembrane helix</keyword>
<evidence type="ECO:0000259" key="7">
    <source>
        <dbReference type="Pfam" id="PF00924"/>
    </source>
</evidence>
<name>A0AAE3G6Q6_9GAMM</name>
<dbReference type="PANTHER" id="PTHR30566">
    <property type="entry name" value="YNAI-RELATED MECHANOSENSITIVE ION CHANNEL"/>
    <property type="match status" value="1"/>
</dbReference>
<evidence type="ECO:0000256" key="5">
    <source>
        <dbReference type="ARBA" id="ARBA00022989"/>
    </source>
</evidence>
<dbReference type="InterPro" id="IPR010920">
    <property type="entry name" value="LSM_dom_sf"/>
</dbReference>
<dbReference type="SUPFAM" id="SSF82689">
    <property type="entry name" value="Mechanosensitive channel protein MscS (YggB), C-terminal domain"/>
    <property type="match status" value="1"/>
</dbReference>
<protein>
    <submittedName>
        <fullName evidence="9">Small-conductance mechanosensitive channel</fullName>
    </submittedName>
</protein>
<keyword evidence="10" id="KW-1185">Reference proteome</keyword>
<comment type="similarity">
    <text evidence="2">Belongs to the MscS (TC 1.A.23) family.</text>
</comment>
<dbReference type="InterPro" id="IPR049278">
    <property type="entry name" value="MS_channel_C"/>
</dbReference>
<dbReference type="InterPro" id="IPR006685">
    <property type="entry name" value="MscS_channel_2nd"/>
</dbReference>
<dbReference type="SUPFAM" id="SSF50182">
    <property type="entry name" value="Sm-like ribonucleoproteins"/>
    <property type="match status" value="1"/>
</dbReference>
<evidence type="ECO:0000256" key="2">
    <source>
        <dbReference type="ARBA" id="ARBA00008017"/>
    </source>
</evidence>